<dbReference type="KEGG" id="ttf:THTE_1661"/>
<name>A0A286REA3_9BACT</name>
<dbReference type="AlphaFoldDB" id="A0A286REA3"/>
<organism evidence="1 2">
    <name type="scientific">Thermogutta terrifontis</name>
    <dbReference type="NCBI Taxonomy" id="1331910"/>
    <lineage>
        <taxon>Bacteria</taxon>
        <taxon>Pseudomonadati</taxon>
        <taxon>Planctomycetota</taxon>
        <taxon>Planctomycetia</taxon>
        <taxon>Pirellulales</taxon>
        <taxon>Thermoguttaceae</taxon>
        <taxon>Thermogutta</taxon>
    </lineage>
</organism>
<sequence length="46" mass="5051">MIRPGRFGTGSASTQKAMNGARRGDFRRAFFLEGSFGQRFCVPPLA</sequence>
<protein>
    <submittedName>
        <fullName evidence="1">Uncharacterized protein</fullName>
    </submittedName>
</protein>
<evidence type="ECO:0000313" key="1">
    <source>
        <dbReference type="EMBL" id="ASV74263.1"/>
    </source>
</evidence>
<proteinExistence type="predicted"/>
<dbReference type="Proteomes" id="UP000215086">
    <property type="component" value="Chromosome"/>
</dbReference>
<accession>A0A286REA3</accession>
<reference evidence="1 2" key="1">
    <citation type="journal article" name="Front. Microbiol.">
        <title>Sugar Metabolism of the First Thermophilic Planctomycete Thermogutta terrifontis: Comparative Genomic and Transcriptomic Approaches.</title>
        <authorList>
            <person name="Elcheninov A.G."/>
            <person name="Menzel P."/>
            <person name="Gudbergsdottir S.R."/>
            <person name="Slesarev A.I."/>
            <person name="Kadnikov V.V."/>
            <person name="Krogh A."/>
            <person name="Bonch-Osmolovskaya E.A."/>
            <person name="Peng X."/>
            <person name="Kublanov I.V."/>
        </authorList>
    </citation>
    <scope>NUCLEOTIDE SEQUENCE [LARGE SCALE GENOMIC DNA]</scope>
    <source>
        <strain evidence="1 2">R1</strain>
    </source>
</reference>
<keyword evidence="2" id="KW-1185">Reference proteome</keyword>
<evidence type="ECO:0000313" key="2">
    <source>
        <dbReference type="Proteomes" id="UP000215086"/>
    </source>
</evidence>
<dbReference type="EMBL" id="CP018477">
    <property type="protein sequence ID" value="ASV74263.1"/>
    <property type="molecule type" value="Genomic_DNA"/>
</dbReference>
<gene>
    <name evidence="1" type="ORF">THTE_1661</name>
</gene>